<organism evidence="2">
    <name type="scientific">Trypanosoma congolense (strain IL3000)</name>
    <dbReference type="NCBI Taxonomy" id="1068625"/>
    <lineage>
        <taxon>Eukaryota</taxon>
        <taxon>Discoba</taxon>
        <taxon>Euglenozoa</taxon>
        <taxon>Kinetoplastea</taxon>
        <taxon>Metakinetoplastina</taxon>
        <taxon>Trypanosomatida</taxon>
        <taxon>Trypanosomatidae</taxon>
        <taxon>Trypanosoma</taxon>
        <taxon>Nannomonas</taxon>
    </lineage>
</organism>
<dbReference type="AlphaFoldDB" id="G0V0K5"/>
<feature type="region of interest" description="Disordered" evidence="1">
    <location>
        <begin position="1"/>
        <end position="59"/>
    </location>
</feature>
<feature type="compositionally biased region" description="Polar residues" evidence="1">
    <location>
        <begin position="199"/>
        <end position="215"/>
    </location>
</feature>
<feature type="compositionally biased region" description="Basic and acidic residues" evidence="1">
    <location>
        <begin position="159"/>
        <end position="180"/>
    </location>
</feature>
<feature type="compositionally biased region" description="Polar residues" evidence="1">
    <location>
        <begin position="234"/>
        <end position="249"/>
    </location>
</feature>
<feature type="compositionally biased region" description="Polar residues" evidence="1">
    <location>
        <begin position="22"/>
        <end position="45"/>
    </location>
</feature>
<feature type="region of interest" description="Disordered" evidence="1">
    <location>
        <begin position="357"/>
        <end position="380"/>
    </location>
</feature>
<dbReference type="EMBL" id="HE575324">
    <property type="protein sequence ID" value="CCC95176.1"/>
    <property type="molecule type" value="Genomic_DNA"/>
</dbReference>
<feature type="region of interest" description="Disordered" evidence="1">
    <location>
        <begin position="152"/>
        <end position="282"/>
    </location>
</feature>
<feature type="compositionally biased region" description="Polar residues" evidence="1">
    <location>
        <begin position="181"/>
        <end position="191"/>
    </location>
</feature>
<protein>
    <submittedName>
        <fullName evidence="2">Uncharacterized protein TCIL3000_11_5920</fullName>
    </submittedName>
</protein>
<evidence type="ECO:0000256" key="1">
    <source>
        <dbReference type="SAM" id="MobiDB-lite"/>
    </source>
</evidence>
<reference evidence="2" key="1">
    <citation type="journal article" date="2012" name="Proc. Natl. Acad. Sci. U.S.A.">
        <title>Antigenic diversity is generated by distinct evolutionary mechanisms in African trypanosome species.</title>
        <authorList>
            <person name="Jackson A.P."/>
            <person name="Berry A."/>
            <person name="Aslett M."/>
            <person name="Allison H.C."/>
            <person name="Burton P."/>
            <person name="Vavrova-Anderson J."/>
            <person name="Brown R."/>
            <person name="Browne H."/>
            <person name="Corton N."/>
            <person name="Hauser H."/>
            <person name="Gamble J."/>
            <person name="Gilderthorp R."/>
            <person name="Marcello L."/>
            <person name="McQuillan J."/>
            <person name="Otto T.D."/>
            <person name="Quail M.A."/>
            <person name="Sanders M.J."/>
            <person name="van Tonder A."/>
            <person name="Ginger M.L."/>
            <person name="Field M.C."/>
            <person name="Barry J.D."/>
            <person name="Hertz-Fowler C."/>
            <person name="Berriman M."/>
        </authorList>
    </citation>
    <scope>NUCLEOTIDE SEQUENCE</scope>
    <source>
        <strain evidence="2">IL3000</strain>
    </source>
</reference>
<dbReference type="VEuPathDB" id="TriTrypDB:TcIL3000.11.5920"/>
<proteinExistence type="predicted"/>
<evidence type="ECO:0000313" key="2">
    <source>
        <dbReference type="EMBL" id="CCC95176.1"/>
    </source>
</evidence>
<name>G0V0K5_TRYCI</name>
<feature type="compositionally biased region" description="Basic and acidic residues" evidence="1">
    <location>
        <begin position="1"/>
        <end position="13"/>
    </location>
</feature>
<gene>
    <name evidence="2" type="ORF">TCIL3000_11_5920</name>
</gene>
<accession>G0V0K5</accession>
<sequence>MSAHPSESDKRDQNPQAEGESVLSSRGQGAEESPSTSTPWASGSTIRAHMNSRANERRRNRRMLHDGSCFNAEGSGNGPHSFLVDFIDQCIHNKIPETFIVEYVSLIVNAMQEEIKLSNEIHNRQKDGQRLEKTETIINGKNNIHLCTHHVSKHTPSSKTDHTKQHEKPTEEDAKVENDKTLNGANSNPKNGGSARCNPHTSQDVNAAREQNMSAKTGREGGNLGKIGSATKRVLSQRNSREVSTQTAQPMPLKTTPRGSLGAGPTGFRSFMRPTDASNRKERLKYGQGVDDKVADRNVAEKNPRLSARKVGSSPNKGSLSCCISSRLPCRMREDCVDLTWSDDDVTASCAQCPNTSMSATNPQSGVHSPSTTNTPSRINKSANIYRDQRSGASEVASPPSKQLVSGRRAAVTVKPLGRYSNMPYNVVSPPASISTPRFFPNPQLQTYVERSQRKLRESLRFLDSTSGGVAVAP</sequence>